<reference evidence="1 2" key="1">
    <citation type="submission" date="2011-02" db="EMBL/GenBank/DDBJ databases">
        <authorList>
            <person name="Weinstock G."/>
            <person name="Sodergren E."/>
            <person name="Clifton S."/>
            <person name="Fulton L."/>
            <person name="Fulton B."/>
            <person name="Courtney L."/>
            <person name="Fronick C."/>
            <person name="Harrison M."/>
            <person name="Strong C."/>
            <person name="Farmer C."/>
            <person name="Delahaunty K."/>
            <person name="Markovic C."/>
            <person name="Hall O."/>
            <person name="Minx P."/>
            <person name="Tomlinson C."/>
            <person name="Mitreva M."/>
            <person name="Hou S."/>
            <person name="Chen J."/>
            <person name="Wollam A."/>
            <person name="Pepin K.H."/>
            <person name="Johnson M."/>
            <person name="Bhonagiri V."/>
            <person name="Zhang X."/>
            <person name="Suruliraj S."/>
            <person name="Warren W."/>
            <person name="Chinwalla A."/>
            <person name="Mardis E.R."/>
            <person name="Wilson R.K."/>
        </authorList>
    </citation>
    <scope>NUCLEOTIDE SEQUENCE [LARGE SCALE GENOMIC DNA]</scope>
    <source>
        <strain evidence="1 2">YIT 12056</strain>
    </source>
</reference>
<name>A0ABN0CR19_9BACE</name>
<protein>
    <submittedName>
        <fullName evidence="1">Uncharacterized protein</fullName>
    </submittedName>
</protein>
<dbReference type="Proteomes" id="UP000010321">
    <property type="component" value="Unassembled WGS sequence"/>
</dbReference>
<evidence type="ECO:0000313" key="2">
    <source>
        <dbReference type="Proteomes" id="UP000010321"/>
    </source>
</evidence>
<accession>A0ABN0CR19</accession>
<keyword evidence="2" id="KW-1185">Reference proteome</keyword>
<evidence type="ECO:0000313" key="1">
    <source>
        <dbReference type="EMBL" id="EGF53391.1"/>
    </source>
</evidence>
<dbReference type="EMBL" id="AFBM01000008">
    <property type="protein sequence ID" value="EGF53391.1"/>
    <property type="molecule type" value="Genomic_DNA"/>
</dbReference>
<gene>
    <name evidence="1" type="ORF">HMPREF9445_00907</name>
</gene>
<proteinExistence type="predicted"/>
<comment type="caution">
    <text evidence="1">The sequence shown here is derived from an EMBL/GenBank/DDBJ whole genome shotgun (WGS) entry which is preliminary data.</text>
</comment>
<sequence length="47" mass="5462">MGEKRVKKAVFYNFLNFIHSKISKKIGFRGSAFPFPPFSLLRTGRNK</sequence>
<organism evidence="1 2">
    <name type="scientific">Bacteroides clarus YIT 12056</name>
    <dbReference type="NCBI Taxonomy" id="762984"/>
    <lineage>
        <taxon>Bacteria</taxon>
        <taxon>Pseudomonadati</taxon>
        <taxon>Bacteroidota</taxon>
        <taxon>Bacteroidia</taxon>
        <taxon>Bacteroidales</taxon>
        <taxon>Bacteroidaceae</taxon>
        <taxon>Bacteroides</taxon>
    </lineage>
</organism>